<proteinExistence type="predicted"/>
<name>K6YQ74_9ALTE</name>
<sequence length="115" mass="12515">MKTLLSLTLVITIAAGSFLLSAQADESVSTSMNTIVASPLFPALQQLKAKLEESQYDLSDRNTKLRVKRALHYFSVAQKHADAGWSKMASDQAARGLSLLALSNMRYVQGTSVKI</sequence>
<feature type="chain" id="PRO_5003897639" evidence="1">
    <location>
        <begin position="25"/>
        <end position="115"/>
    </location>
</feature>
<evidence type="ECO:0000256" key="1">
    <source>
        <dbReference type="SAM" id="SignalP"/>
    </source>
</evidence>
<dbReference type="AlphaFoldDB" id="K6YQ74"/>
<gene>
    <name evidence="2" type="ORF">GPLA_4000</name>
</gene>
<accession>K6YQ74</accession>
<keyword evidence="3" id="KW-1185">Reference proteome</keyword>
<dbReference type="OrthoDB" id="6387296at2"/>
<evidence type="ECO:0000313" key="3">
    <source>
        <dbReference type="Proteomes" id="UP000006322"/>
    </source>
</evidence>
<reference evidence="3" key="1">
    <citation type="journal article" date="2014" name="Environ. Microbiol.">
        <title>Comparative genomics of the marine bacterial genus Glaciecola reveals the high degree of genomic diversity and genomic characteristic for cold adaptation.</title>
        <authorList>
            <person name="Qin Q.L."/>
            <person name="Xie B.B."/>
            <person name="Yu Y."/>
            <person name="Shu Y.L."/>
            <person name="Rong J.C."/>
            <person name="Zhang Y.J."/>
            <person name="Zhao D.L."/>
            <person name="Chen X.L."/>
            <person name="Zhang X.Y."/>
            <person name="Chen B."/>
            <person name="Zhou B.C."/>
            <person name="Zhang Y.Z."/>
        </authorList>
    </citation>
    <scope>NUCLEOTIDE SEQUENCE [LARGE SCALE GENOMIC DNA]</scope>
    <source>
        <strain evidence="3">LMG 21857</strain>
    </source>
</reference>
<organism evidence="2 3">
    <name type="scientific">Paraglaciecola polaris LMG 21857</name>
    <dbReference type="NCBI Taxonomy" id="1129793"/>
    <lineage>
        <taxon>Bacteria</taxon>
        <taxon>Pseudomonadati</taxon>
        <taxon>Pseudomonadota</taxon>
        <taxon>Gammaproteobacteria</taxon>
        <taxon>Alteromonadales</taxon>
        <taxon>Alteromonadaceae</taxon>
        <taxon>Paraglaciecola</taxon>
    </lineage>
</organism>
<dbReference type="RefSeq" id="WP_007106644.1">
    <property type="nucleotide sequence ID" value="NZ_BAER01000118.1"/>
</dbReference>
<feature type="signal peptide" evidence="1">
    <location>
        <begin position="1"/>
        <end position="24"/>
    </location>
</feature>
<comment type="caution">
    <text evidence="2">The sequence shown here is derived from an EMBL/GenBank/DDBJ whole genome shotgun (WGS) entry which is preliminary data.</text>
</comment>
<protein>
    <submittedName>
        <fullName evidence="2">Uncharacterized protein</fullName>
    </submittedName>
</protein>
<evidence type="ECO:0000313" key="2">
    <source>
        <dbReference type="EMBL" id="GAC34879.1"/>
    </source>
</evidence>
<dbReference type="EMBL" id="BAER01000118">
    <property type="protein sequence ID" value="GAC34879.1"/>
    <property type="molecule type" value="Genomic_DNA"/>
</dbReference>
<dbReference type="Proteomes" id="UP000006322">
    <property type="component" value="Unassembled WGS sequence"/>
</dbReference>
<keyword evidence="1" id="KW-0732">Signal</keyword>